<dbReference type="SUPFAM" id="SSF48498">
    <property type="entry name" value="Tetracyclin repressor-like, C-terminal domain"/>
    <property type="match status" value="1"/>
</dbReference>
<evidence type="ECO:0000256" key="1">
    <source>
        <dbReference type="ARBA" id="ARBA00023015"/>
    </source>
</evidence>
<dbReference type="RefSeq" id="WP_264778399.1">
    <property type="nucleotide sequence ID" value="NZ_AP026562.1"/>
</dbReference>
<dbReference type="Pfam" id="PF00440">
    <property type="entry name" value="TetR_N"/>
    <property type="match status" value="1"/>
</dbReference>
<evidence type="ECO:0000313" key="6">
    <source>
        <dbReference type="EMBL" id="BDP44038.1"/>
    </source>
</evidence>
<keyword evidence="3" id="KW-0804">Transcription</keyword>
<dbReference type="SUPFAM" id="SSF46689">
    <property type="entry name" value="Homeodomain-like"/>
    <property type="match status" value="1"/>
</dbReference>
<keyword evidence="6" id="KW-0614">Plasmid</keyword>
<organism evidence="6 7">
    <name type="scientific">Deinococcus aetherius</name>
    <dbReference type="NCBI Taxonomy" id="200252"/>
    <lineage>
        <taxon>Bacteria</taxon>
        <taxon>Thermotogati</taxon>
        <taxon>Deinococcota</taxon>
        <taxon>Deinococci</taxon>
        <taxon>Deinococcales</taxon>
        <taxon>Deinococcaceae</taxon>
        <taxon>Deinococcus</taxon>
    </lineage>
</organism>
<feature type="DNA-binding region" description="H-T-H motif" evidence="4">
    <location>
        <begin position="36"/>
        <end position="55"/>
    </location>
</feature>
<dbReference type="InterPro" id="IPR001647">
    <property type="entry name" value="HTH_TetR"/>
</dbReference>
<gene>
    <name evidence="6" type="ORF">DAETH_40070</name>
</gene>
<evidence type="ECO:0000259" key="5">
    <source>
        <dbReference type="PROSITE" id="PS50977"/>
    </source>
</evidence>
<name>A0ABM8AJN0_9DEIO</name>
<dbReference type="InterPro" id="IPR041474">
    <property type="entry name" value="NicS_C"/>
</dbReference>
<reference evidence="6" key="1">
    <citation type="submission" date="2022-07" db="EMBL/GenBank/DDBJ databases">
        <title>Complete Genome Sequence of the Radioresistant Bacterium Deinococcus aetherius ST0316, Isolated from the Air Dust collected in Lower Stratosphere above Japan.</title>
        <authorList>
            <person name="Satoh K."/>
            <person name="Hagiwara K."/>
            <person name="Katsumata K."/>
            <person name="Kubo A."/>
            <person name="Yokobori S."/>
            <person name="Yamagishi A."/>
            <person name="Oono Y."/>
            <person name="Narumi I."/>
        </authorList>
    </citation>
    <scope>NUCLEOTIDE SEQUENCE</scope>
    <source>
        <strain evidence="6">ST0316</strain>
        <plasmid evidence="6">pDAETH-2</plasmid>
    </source>
</reference>
<dbReference type="Pfam" id="PF17938">
    <property type="entry name" value="TetR_C_29"/>
    <property type="match status" value="1"/>
</dbReference>
<dbReference type="InterPro" id="IPR050109">
    <property type="entry name" value="HTH-type_TetR-like_transc_reg"/>
</dbReference>
<evidence type="ECO:0000256" key="3">
    <source>
        <dbReference type="ARBA" id="ARBA00023163"/>
    </source>
</evidence>
<sequence>MTLPAPAQSRDAERSREAILEAATTLFAGQGFEATALSQIAEAAGVARATPSYFFGSKAGLWQAVLDRQNRAVGRVVPRALARLGPQSERPELIGALVDSVFEFFDEHPAFIRLVGWSQLQGNTLINDLPSQWEAIGATVEVVGGLLSRSAGPESDARQTVMSVMALCGAHILLGNTLGTPLGLDVNTPGFLEARKAHLKGFLTAALG</sequence>
<dbReference type="PRINTS" id="PR00455">
    <property type="entry name" value="HTHTETR"/>
</dbReference>
<dbReference type="EMBL" id="AP026562">
    <property type="protein sequence ID" value="BDP44038.1"/>
    <property type="molecule type" value="Genomic_DNA"/>
</dbReference>
<accession>A0ABM8AJN0</accession>
<keyword evidence="7" id="KW-1185">Reference proteome</keyword>
<evidence type="ECO:0000256" key="4">
    <source>
        <dbReference type="PROSITE-ProRule" id="PRU00335"/>
    </source>
</evidence>
<feature type="domain" description="HTH tetR-type" evidence="5">
    <location>
        <begin position="13"/>
        <end position="73"/>
    </location>
</feature>
<evidence type="ECO:0000256" key="2">
    <source>
        <dbReference type="ARBA" id="ARBA00023125"/>
    </source>
</evidence>
<dbReference type="Gene3D" id="1.10.357.10">
    <property type="entry name" value="Tetracycline Repressor, domain 2"/>
    <property type="match status" value="1"/>
</dbReference>
<dbReference type="InterPro" id="IPR036271">
    <property type="entry name" value="Tet_transcr_reg_TetR-rel_C_sf"/>
</dbReference>
<evidence type="ECO:0000313" key="7">
    <source>
        <dbReference type="Proteomes" id="UP001064971"/>
    </source>
</evidence>
<keyword evidence="1" id="KW-0805">Transcription regulation</keyword>
<dbReference type="PANTHER" id="PTHR30055:SF234">
    <property type="entry name" value="HTH-TYPE TRANSCRIPTIONAL REGULATOR BETI"/>
    <property type="match status" value="1"/>
</dbReference>
<proteinExistence type="predicted"/>
<dbReference type="PROSITE" id="PS50977">
    <property type="entry name" value="HTH_TETR_2"/>
    <property type="match status" value="1"/>
</dbReference>
<dbReference type="InterPro" id="IPR009057">
    <property type="entry name" value="Homeodomain-like_sf"/>
</dbReference>
<keyword evidence="2 4" id="KW-0238">DNA-binding</keyword>
<protein>
    <submittedName>
        <fullName evidence="6">TetR family transcriptional regulator</fullName>
    </submittedName>
</protein>
<dbReference type="PANTHER" id="PTHR30055">
    <property type="entry name" value="HTH-TYPE TRANSCRIPTIONAL REGULATOR RUTR"/>
    <property type="match status" value="1"/>
</dbReference>
<dbReference type="Proteomes" id="UP001064971">
    <property type="component" value="Plasmid pDAETH-2"/>
</dbReference>
<geneLocation type="plasmid" evidence="6 7">
    <name>pDAETH-2</name>
</geneLocation>